<dbReference type="Proteomes" id="UP000814033">
    <property type="component" value="Unassembled WGS sequence"/>
</dbReference>
<reference evidence="1" key="2">
    <citation type="journal article" date="2022" name="New Phytol.">
        <title>Evolutionary transition to the ectomycorrhizal habit in the genomes of a hyperdiverse lineage of mushroom-forming fungi.</title>
        <authorList>
            <person name="Looney B."/>
            <person name="Miyauchi S."/>
            <person name="Morin E."/>
            <person name="Drula E."/>
            <person name="Courty P.E."/>
            <person name="Kohler A."/>
            <person name="Kuo A."/>
            <person name="LaButti K."/>
            <person name="Pangilinan J."/>
            <person name="Lipzen A."/>
            <person name="Riley R."/>
            <person name="Andreopoulos W."/>
            <person name="He G."/>
            <person name="Johnson J."/>
            <person name="Nolan M."/>
            <person name="Tritt A."/>
            <person name="Barry K.W."/>
            <person name="Grigoriev I.V."/>
            <person name="Nagy L.G."/>
            <person name="Hibbett D."/>
            <person name="Henrissat B."/>
            <person name="Matheny P.B."/>
            <person name="Labbe J."/>
            <person name="Martin F.M."/>
        </authorList>
    </citation>
    <scope>NUCLEOTIDE SEQUENCE</scope>
    <source>
        <strain evidence="1">FP105234-sp</strain>
    </source>
</reference>
<proteinExistence type="predicted"/>
<keyword evidence="2" id="KW-1185">Reference proteome</keyword>
<reference evidence="1" key="1">
    <citation type="submission" date="2021-02" db="EMBL/GenBank/DDBJ databases">
        <authorList>
            <consortium name="DOE Joint Genome Institute"/>
            <person name="Ahrendt S."/>
            <person name="Looney B.P."/>
            <person name="Miyauchi S."/>
            <person name="Morin E."/>
            <person name="Drula E."/>
            <person name="Courty P.E."/>
            <person name="Chicoki N."/>
            <person name="Fauchery L."/>
            <person name="Kohler A."/>
            <person name="Kuo A."/>
            <person name="Labutti K."/>
            <person name="Pangilinan J."/>
            <person name="Lipzen A."/>
            <person name="Riley R."/>
            <person name="Andreopoulos W."/>
            <person name="He G."/>
            <person name="Johnson J."/>
            <person name="Barry K.W."/>
            <person name="Grigoriev I.V."/>
            <person name="Nagy L."/>
            <person name="Hibbett D."/>
            <person name="Henrissat B."/>
            <person name="Matheny P.B."/>
            <person name="Labbe J."/>
            <person name="Martin F."/>
        </authorList>
    </citation>
    <scope>NUCLEOTIDE SEQUENCE</scope>
    <source>
        <strain evidence="1">FP105234-sp</strain>
    </source>
</reference>
<sequence>MGMPPTPYTPDPRRSQAWIPFNTRSEQPIVTGTSVLALTYKDGIMLAGDNLASYGSLACSAPRLSVTIPSYTIFGASGNMSDFQYLQHDLDNLIIQEEVTAQDGHQLGPKQIHKYLSQVFYARRSKMDSLWKSVLGGGFKDGKRFLLFVDLLSVTYTVLTLATCYGVYIAQPLLRKAFEGSEVRKIKEDWLHVLFYRDPRSTNQYQITTISAAGPTISPSLKLETEWSFAESIRGYGPQTQ</sequence>
<gene>
    <name evidence="1" type="ORF">FA95DRAFT_1583519</name>
</gene>
<evidence type="ECO:0000313" key="2">
    <source>
        <dbReference type="Proteomes" id="UP000814033"/>
    </source>
</evidence>
<comment type="caution">
    <text evidence="1">The sequence shown here is derived from an EMBL/GenBank/DDBJ whole genome shotgun (WGS) entry which is preliminary data.</text>
</comment>
<protein>
    <submittedName>
        <fullName evidence="1">N-terminal nucleophile aminohydrolase</fullName>
    </submittedName>
</protein>
<evidence type="ECO:0000313" key="1">
    <source>
        <dbReference type="EMBL" id="KAI0045040.1"/>
    </source>
</evidence>
<accession>A0ACB8RM89</accession>
<dbReference type="EMBL" id="MU275963">
    <property type="protein sequence ID" value="KAI0045040.1"/>
    <property type="molecule type" value="Genomic_DNA"/>
</dbReference>
<organism evidence="1 2">
    <name type="scientific">Auriscalpium vulgare</name>
    <dbReference type="NCBI Taxonomy" id="40419"/>
    <lineage>
        <taxon>Eukaryota</taxon>
        <taxon>Fungi</taxon>
        <taxon>Dikarya</taxon>
        <taxon>Basidiomycota</taxon>
        <taxon>Agaricomycotina</taxon>
        <taxon>Agaricomycetes</taxon>
        <taxon>Russulales</taxon>
        <taxon>Auriscalpiaceae</taxon>
        <taxon>Auriscalpium</taxon>
    </lineage>
</organism>
<name>A0ACB8RM89_9AGAM</name>